<dbReference type="RefSeq" id="WP_092461147.1">
    <property type="nucleotide sequence ID" value="NZ_BJEE01000002.1"/>
</dbReference>
<gene>
    <name evidence="1" type="ORF">GA0061074_101100</name>
</gene>
<name>A0A1C3YSA4_9LACO</name>
<dbReference type="Proteomes" id="UP000199268">
    <property type="component" value="Unassembled WGS sequence"/>
</dbReference>
<dbReference type="EMBL" id="FMAO01000001">
    <property type="protein sequence ID" value="SCB72971.1"/>
    <property type="molecule type" value="Genomic_DNA"/>
</dbReference>
<keyword evidence="2" id="KW-1185">Reference proteome</keyword>
<reference evidence="2" key="1">
    <citation type="submission" date="2016-08" db="EMBL/GenBank/DDBJ databases">
        <authorList>
            <person name="Varghese N."/>
            <person name="Submissions Spin"/>
        </authorList>
    </citation>
    <scope>NUCLEOTIDE SEQUENCE [LARGE SCALE GENOMIC DNA]</scope>
    <source>
        <strain evidence="2">R-53094</strain>
    </source>
</reference>
<evidence type="ECO:0000313" key="1">
    <source>
        <dbReference type="EMBL" id="SCB72971.1"/>
    </source>
</evidence>
<dbReference type="OrthoDB" id="34624at2"/>
<dbReference type="AlphaFoldDB" id="A0A1C3YSA4"/>
<sequence length="128" mass="15096">MLVLLKGKCKHYLTKYADPFQISDELINYYGVVLQNYLNTKNYQAAYDLRNKFNSDGLFLNWNGQISKQLWLAVWKLYFGNYENGKATLIQIIDFKSMFPTSFSLNIDAIFKIRVADSKDYRLLQKKQ</sequence>
<organism evidence="1 2">
    <name type="scientific">Weissella bombi</name>
    <dbReference type="NCBI Taxonomy" id="1505725"/>
    <lineage>
        <taxon>Bacteria</taxon>
        <taxon>Bacillati</taxon>
        <taxon>Bacillota</taxon>
        <taxon>Bacilli</taxon>
        <taxon>Lactobacillales</taxon>
        <taxon>Lactobacillaceae</taxon>
        <taxon>Weissella</taxon>
    </lineage>
</organism>
<protein>
    <submittedName>
        <fullName evidence="1">Uncharacterized protein</fullName>
    </submittedName>
</protein>
<proteinExistence type="predicted"/>
<accession>A0A1C3YSA4</accession>
<evidence type="ECO:0000313" key="2">
    <source>
        <dbReference type="Proteomes" id="UP000199268"/>
    </source>
</evidence>